<evidence type="ECO:0000313" key="1">
    <source>
        <dbReference type="EMBL" id="KAI0094384.1"/>
    </source>
</evidence>
<reference evidence="1" key="1">
    <citation type="journal article" date="2021" name="Environ. Microbiol.">
        <title>Gene family expansions and transcriptome signatures uncover fungal adaptations to wood decay.</title>
        <authorList>
            <person name="Hage H."/>
            <person name="Miyauchi S."/>
            <person name="Viragh M."/>
            <person name="Drula E."/>
            <person name="Min B."/>
            <person name="Chaduli D."/>
            <person name="Navarro D."/>
            <person name="Favel A."/>
            <person name="Norest M."/>
            <person name="Lesage-Meessen L."/>
            <person name="Balint B."/>
            <person name="Merenyi Z."/>
            <person name="de Eugenio L."/>
            <person name="Morin E."/>
            <person name="Martinez A.T."/>
            <person name="Baldrian P."/>
            <person name="Stursova M."/>
            <person name="Martinez M.J."/>
            <person name="Novotny C."/>
            <person name="Magnuson J.K."/>
            <person name="Spatafora J.W."/>
            <person name="Maurice S."/>
            <person name="Pangilinan J."/>
            <person name="Andreopoulos W."/>
            <person name="LaButti K."/>
            <person name="Hundley H."/>
            <person name="Na H."/>
            <person name="Kuo A."/>
            <person name="Barry K."/>
            <person name="Lipzen A."/>
            <person name="Henrissat B."/>
            <person name="Riley R."/>
            <person name="Ahrendt S."/>
            <person name="Nagy L.G."/>
            <person name="Grigoriev I.V."/>
            <person name="Martin F."/>
            <person name="Rosso M.N."/>
        </authorList>
    </citation>
    <scope>NUCLEOTIDE SEQUENCE</scope>
    <source>
        <strain evidence="1">CBS 384.51</strain>
    </source>
</reference>
<name>A0ACB8UJ60_9APHY</name>
<proteinExistence type="predicted"/>
<keyword evidence="2" id="KW-1185">Reference proteome</keyword>
<protein>
    <submittedName>
        <fullName evidence="1">NAD(P)-binding protein</fullName>
    </submittedName>
</protein>
<dbReference type="EMBL" id="MU274900">
    <property type="protein sequence ID" value="KAI0094384.1"/>
    <property type="molecule type" value="Genomic_DNA"/>
</dbReference>
<sequence length="359" mass="38487">MSVSRGTSHGHLAHLQSGDVPFSRPQSPHRELVVGFYGLGAMGYSMARNLTQKLPSALLVSNRSRSKAEQLVKELGETKVKIVDDPANLAREADIFFTNLANDAVVKEAYQGFVAALKDSQNTKNKIFVETSTVYPTLAGELDNLLSSVPHTNLIMAPVFGAPAVAETGQLIVIMAGDYRSKKEVAHLLVPGVGRKVIDLGGNLEKAPTFKLIGNSVILGSLEILAEALTLSEKSGIKPSQTQELIKELLPAPPLIAYGNKMVNDLFDGTKGFAIDGGIKDSTHIRKLAADSNSPMPALDSAHQHLLTARALHEAKRARGEEVFETLDWSSLVAGTRVASGLDGFDSSKHERIAPIPDN</sequence>
<comment type="caution">
    <text evidence="1">The sequence shown here is derived from an EMBL/GenBank/DDBJ whole genome shotgun (WGS) entry which is preliminary data.</text>
</comment>
<evidence type="ECO:0000313" key="2">
    <source>
        <dbReference type="Proteomes" id="UP001055072"/>
    </source>
</evidence>
<gene>
    <name evidence="1" type="ORF">BDY19DRAFT_912524</name>
</gene>
<dbReference type="Proteomes" id="UP001055072">
    <property type="component" value="Unassembled WGS sequence"/>
</dbReference>
<organism evidence="1 2">
    <name type="scientific">Irpex rosettiformis</name>
    <dbReference type="NCBI Taxonomy" id="378272"/>
    <lineage>
        <taxon>Eukaryota</taxon>
        <taxon>Fungi</taxon>
        <taxon>Dikarya</taxon>
        <taxon>Basidiomycota</taxon>
        <taxon>Agaricomycotina</taxon>
        <taxon>Agaricomycetes</taxon>
        <taxon>Polyporales</taxon>
        <taxon>Irpicaceae</taxon>
        <taxon>Irpex</taxon>
    </lineage>
</organism>
<accession>A0ACB8UJ60</accession>